<dbReference type="SUPFAM" id="SSF52540">
    <property type="entry name" value="P-loop containing nucleoside triphosphate hydrolases"/>
    <property type="match status" value="1"/>
</dbReference>
<accession>A0A1G2AS13</accession>
<dbReference type="Gene3D" id="3.30.300.160">
    <property type="entry name" value="Type II secretion system, protein E, N-terminal domain"/>
    <property type="match status" value="1"/>
</dbReference>
<dbReference type="PANTHER" id="PTHR30258">
    <property type="entry name" value="TYPE II SECRETION SYSTEM PROTEIN GSPE-RELATED"/>
    <property type="match status" value="1"/>
</dbReference>
<feature type="domain" description="Bacterial type II secretion system protein E" evidence="4">
    <location>
        <begin position="387"/>
        <end position="401"/>
    </location>
</feature>
<dbReference type="Gene3D" id="3.40.50.300">
    <property type="entry name" value="P-loop containing nucleotide triphosphate hydrolases"/>
    <property type="match status" value="1"/>
</dbReference>
<comment type="caution">
    <text evidence="5">The sequence shown here is derived from an EMBL/GenBank/DDBJ whole genome shotgun (WGS) entry which is preliminary data.</text>
</comment>
<dbReference type="GO" id="GO:0005886">
    <property type="term" value="C:plasma membrane"/>
    <property type="evidence" value="ECO:0007669"/>
    <property type="project" value="TreeGrafter"/>
</dbReference>
<dbReference type="InterPro" id="IPR003593">
    <property type="entry name" value="AAA+_ATPase"/>
</dbReference>
<dbReference type="Proteomes" id="UP000177165">
    <property type="component" value="Unassembled WGS sequence"/>
</dbReference>
<dbReference type="EMBL" id="MHKB01000008">
    <property type="protein sequence ID" value="OGY79673.1"/>
    <property type="molecule type" value="Genomic_DNA"/>
</dbReference>
<evidence type="ECO:0000256" key="2">
    <source>
        <dbReference type="ARBA" id="ARBA00022741"/>
    </source>
</evidence>
<reference evidence="5 6" key="1">
    <citation type="journal article" date="2016" name="Nat. Commun.">
        <title>Thousands of microbial genomes shed light on interconnected biogeochemical processes in an aquifer system.</title>
        <authorList>
            <person name="Anantharaman K."/>
            <person name="Brown C.T."/>
            <person name="Hug L.A."/>
            <person name="Sharon I."/>
            <person name="Castelle C.J."/>
            <person name="Probst A.J."/>
            <person name="Thomas B.C."/>
            <person name="Singh A."/>
            <person name="Wilkins M.J."/>
            <person name="Karaoz U."/>
            <person name="Brodie E.L."/>
            <person name="Williams K.H."/>
            <person name="Hubbard S.S."/>
            <person name="Banfield J.F."/>
        </authorList>
    </citation>
    <scope>NUCLEOTIDE SEQUENCE [LARGE SCALE GENOMIC DNA]</scope>
</reference>
<dbReference type="FunFam" id="3.40.50.300:FF:000398">
    <property type="entry name" value="Type IV pilus assembly ATPase PilB"/>
    <property type="match status" value="1"/>
</dbReference>
<sequence>MKKDDKQLILDILVKNNLLTQQQREQIVAEAVERNVDVLEVLEVKNFVQEEILAKIKSKIFNVPYINLKGKQIERTVLEVIPEEIARNYRMVAFQRSGDNLGIALANPQNFLALGALDFLARKYKYKFNYFITSRTSIEEALRAYYNMKEQVQEVMQTAAADVAQYTPEIAAKEEEEPQAVVKTAPVAKIVSVILRHAIEGKASDVHIEPVAEETRVRYRVDGKLNTSLILPKNVHAAIVARIKVLANLKLDETRLPQDGRFRMLLDGRTIDFRVSTMPLLDQEKVVIRILDTTASIFELERLGFAGRNLEVMKEYIQKPNGMFLVTGPTGSGKSTTLYTLLRMLNHEGINIITLEDPIEYSIAGVNQSQVKPEIGLTFANGLRSILRQDPDVIMVGEIRDNETAELAVHASLTGHIVLSTLHTNDALGALPRLIDMKVEPFLIASSLNVVIAQRLVRKICTNCRTEIKISPKVEAEVKVEIEKIPTESLPANFSHDSPLTFYQGKKCSRCEHTGYKGRIAMAEVVIVTPTLKNMLADGSIYDGQKIAEELSRQGMIPMRTDGILKALAGFTTIEEVLAKTKE</sequence>
<dbReference type="Pfam" id="PF00437">
    <property type="entry name" value="T2SSE"/>
    <property type="match status" value="1"/>
</dbReference>
<gene>
    <name evidence="5" type="ORF">A3B74_02780</name>
</gene>
<protein>
    <recommendedName>
        <fullName evidence="4">Bacterial type II secretion system protein E domain-containing protein</fullName>
    </recommendedName>
</protein>
<dbReference type="GO" id="GO:0005524">
    <property type="term" value="F:ATP binding"/>
    <property type="evidence" value="ECO:0007669"/>
    <property type="project" value="UniProtKB-KW"/>
</dbReference>
<evidence type="ECO:0000256" key="3">
    <source>
        <dbReference type="ARBA" id="ARBA00022840"/>
    </source>
</evidence>
<keyword evidence="3" id="KW-0067">ATP-binding</keyword>
<dbReference type="SUPFAM" id="SSF160246">
    <property type="entry name" value="EspE N-terminal domain-like"/>
    <property type="match status" value="1"/>
</dbReference>
<dbReference type="InterPro" id="IPR037257">
    <property type="entry name" value="T2SS_E_N_sf"/>
</dbReference>
<dbReference type="GO" id="GO:0016887">
    <property type="term" value="F:ATP hydrolysis activity"/>
    <property type="evidence" value="ECO:0007669"/>
    <property type="project" value="TreeGrafter"/>
</dbReference>
<dbReference type="InterPro" id="IPR007831">
    <property type="entry name" value="T2SS_GspE_N"/>
</dbReference>
<dbReference type="PANTHER" id="PTHR30258:SF1">
    <property type="entry name" value="PROTEIN TRANSPORT PROTEIN HOFB HOMOLOG"/>
    <property type="match status" value="1"/>
</dbReference>
<dbReference type="STRING" id="1798540.A3B74_02780"/>
<evidence type="ECO:0000313" key="5">
    <source>
        <dbReference type="EMBL" id="OGY79673.1"/>
    </source>
</evidence>
<evidence type="ECO:0000313" key="6">
    <source>
        <dbReference type="Proteomes" id="UP000177165"/>
    </source>
</evidence>
<dbReference type="CDD" id="cd01129">
    <property type="entry name" value="PulE-GspE-like"/>
    <property type="match status" value="1"/>
</dbReference>
<dbReference type="PROSITE" id="PS00662">
    <property type="entry name" value="T2SP_E"/>
    <property type="match status" value="1"/>
</dbReference>
<evidence type="ECO:0000256" key="1">
    <source>
        <dbReference type="ARBA" id="ARBA00006611"/>
    </source>
</evidence>
<evidence type="ECO:0000259" key="4">
    <source>
        <dbReference type="PROSITE" id="PS00662"/>
    </source>
</evidence>
<keyword evidence="2" id="KW-0547">Nucleotide-binding</keyword>
<dbReference type="Gene3D" id="3.30.450.90">
    <property type="match status" value="1"/>
</dbReference>
<dbReference type="Pfam" id="PF05157">
    <property type="entry name" value="MshEN"/>
    <property type="match status" value="1"/>
</dbReference>
<name>A0A1G2AS13_9BACT</name>
<proteinExistence type="inferred from homology"/>
<comment type="similarity">
    <text evidence="1">Belongs to the GSP E family.</text>
</comment>
<dbReference type="InterPro" id="IPR001482">
    <property type="entry name" value="T2SS/T4SS_dom"/>
</dbReference>
<dbReference type="InterPro" id="IPR027417">
    <property type="entry name" value="P-loop_NTPase"/>
</dbReference>
<dbReference type="AlphaFoldDB" id="A0A1G2AS13"/>
<organism evidence="5 6">
    <name type="scientific">Candidatus Kerfeldbacteria bacterium RIFCSPHIGHO2_02_FULL_42_14</name>
    <dbReference type="NCBI Taxonomy" id="1798540"/>
    <lineage>
        <taxon>Bacteria</taxon>
        <taxon>Candidatus Kerfeldiibacteriota</taxon>
    </lineage>
</organism>
<dbReference type="SMART" id="SM00382">
    <property type="entry name" value="AAA"/>
    <property type="match status" value="1"/>
</dbReference>